<evidence type="ECO:0000256" key="1">
    <source>
        <dbReference type="SAM" id="Phobius"/>
    </source>
</evidence>
<name>A0ABY6LXB0_9FLAO</name>
<feature type="transmembrane region" description="Helical" evidence="1">
    <location>
        <begin position="42"/>
        <end position="69"/>
    </location>
</feature>
<keyword evidence="1" id="KW-0812">Transmembrane</keyword>
<proteinExistence type="predicted"/>
<keyword evidence="3" id="KW-1185">Reference proteome</keyword>
<keyword evidence="1" id="KW-0472">Membrane</keyword>
<dbReference type="RefSeq" id="WP_264433275.1">
    <property type="nucleotide sequence ID" value="NZ_CP081495.1"/>
</dbReference>
<evidence type="ECO:0000313" key="2">
    <source>
        <dbReference type="EMBL" id="UYW00978.1"/>
    </source>
</evidence>
<evidence type="ECO:0000313" key="3">
    <source>
        <dbReference type="Proteomes" id="UP001163328"/>
    </source>
</evidence>
<reference evidence="2" key="1">
    <citation type="submission" date="2021-08" db="EMBL/GenBank/DDBJ databases">
        <title>Flavobacterium sp. strain CC-SYL302.</title>
        <authorList>
            <person name="Lin S.-Y."/>
            <person name="Lee T.-H."/>
            <person name="Young C.-C."/>
        </authorList>
    </citation>
    <scope>NUCLEOTIDE SEQUENCE</scope>
    <source>
        <strain evidence="2">CC-SYL302</strain>
    </source>
</reference>
<evidence type="ECO:0008006" key="4">
    <source>
        <dbReference type="Google" id="ProtNLM"/>
    </source>
</evidence>
<keyword evidence="1" id="KW-1133">Transmembrane helix</keyword>
<organism evidence="2 3">
    <name type="scientific">Flavobacterium agricola</name>
    <dbReference type="NCBI Taxonomy" id="2870839"/>
    <lineage>
        <taxon>Bacteria</taxon>
        <taxon>Pseudomonadati</taxon>
        <taxon>Bacteroidota</taxon>
        <taxon>Flavobacteriia</taxon>
        <taxon>Flavobacteriales</taxon>
        <taxon>Flavobacteriaceae</taxon>
        <taxon>Flavobacterium</taxon>
    </lineage>
</organism>
<sequence>MAFEEIKENIADLKENSKQYLDASVEYYSLLGFKITAKAAILLFKCIVLSLFGLLSLLLLSFAAAYAIGQCFTNYAIGFVIVGVFYLVVIMFLYFYGSKLFEKPIIKALSEIFYKD</sequence>
<feature type="transmembrane region" description="Helical" evidence="1">
    <location>
        <begin position="75"/>
        <end position="97"/>
    </location>
</feature>
<dbReference type="EMBL" id="CP081495">
    <property type="protein sequence ID" value="UYW00978.1"/>
    <property type="molecule type" value="Genomic_DNA"/>
</dbReference>
<gene>
    <name evidence="2" type="ORF">K5I29_10815</name>
</gene>
<accession>A0ABY6LXB0</accession>
<protein>
    <recommendedName>
        <fullName evidence="4">Superfamily III holin-X</fullName>
    </recommendedName>
</protein>
<dbReference type="Proteomes" id="UP001163328">
    <property type="component" value="Chromosome"/>
</dbReference>